<keyword evidence="3" id="KW-1185">Reference proteome</keyword>
<feature type="compositionally biased region" description="Basic and acidic residues" evidence="1">
    <location>
        <begin position="23"/>
        <end position="51"/>
    </location>
</feature>
<evidence type="ECO:0000313" key="3">
    <source>
        <dbReference type="Proteomes" id="UP000317650"/>
    </source>
</evidence>
<reference evidence="2 3" key="1">
    <citation type="journal article" date="2019" name="Nat. Plants">
        <title>Genome sequencing of Musa balbisiana reveals subgenome evolution and function divergence in polyploid bananas.</title>
        <authorList>
            <person name="Yao X."/>
        </authorList>
    </citation>
    <scope>NUCLEOTIDE SEQUENCE [LARGE SCALE GENOMIC DNA]</scope>
    <source>
        <strain evidence="3">cv. DH-PKW</strain>
        <tissue evidence="2">Leaves</tissue>
    </source>
</reference>
<name>A0A4S8J370_MUSBA</name>
<proteinExistence type="predicted"/>
<organism evidence="2 3">
    <name type="scientific">Musa balbisiana</name>
    <name type="common">Banana</name>
    <dbReference type="NCBI Taxonomy" id="52838"/>
    <lineage>
        <taxon>Eukaryota</taxon>
        <taxon>Viridiplantae</taxon>
        <taxon>Streptophyta</taxon>
        <taxon>Embryophyta</taxon>
        <taxon>Tracheophyta</taxon>
        <taxon>Spermatophyta</taxon>
        <taxon>Magnoliopsida</taxon>
        <taxon>Liliopsida</taxon>
        <taxon>Zingiberales</taxon>
        <taxon>Musaceae</taxon>
        <taxon>Musa</taxon>
    </lineage>
</organism>
<evidence type="ECO:0000256" key="1">
    <source>
        <dbReference type="SAM" id="MobiDB-lite"/>
    </source>
</evidence>
<protein>
    <submittedName>
        <fullName evidence="2">Uncharacterized protein</fullName>
    </submittedName>
</protein>
<accession>A0A4S8J370</accession>
<evidence type="ECO:0000313" key="2">
    <source>
        <dbReference type="EMBL" id="THU54862.1"/>
    </source>
</evidence>
<dbReference type="AlphaFoldDB" id="A0A4S8J370"/>
<feature type="region of interest" description="Disordered" evidence="1">
    <location>
        <begin position="23"/>
        <end position="62"/>
    </location>
</feature>
<dbReference type="Proteomes" id="UP000317650">
    <property type="component" value="Chromosome 11"/>
</dbReference>
<gene>
    <name evidence="2" type="ORF">C4D60_Mb11t00530</name>
</gene>
<dbReference type="EMBL" id="PYDT01000007">
    <property type="protein sequence ID" value="THU54862.1"/>
    <property type="molecule type" value="Genomic_DNA"/>
</dbReference>
<sequence length="81" mass="8933">MGGVDGGSSVPAMALSYFGFRNNKKEGGVQQETERTRKTMGKRREKEEEGKKRKSSEASGRAARFAVELDGLHCFETLIAH</sequence>
<dbReference type="PANTHER" id="PTHR33641:SF15">
    <property type="entry name" value="AVR9_CF-9 RAPIDLY ELICITED PROTEIN"/>
    <property type="match status" value="1"/>
</dbReference>
<dbReference type="PANTHER" id="PTHR33641">
    <property type="entry name" value="OS06G0133500 PROTEIN"/>
    <property type="match status" value="1"/>
</dbReference>
<comment type="caution">
    <text evidence="2">The sequence shown here is derived from an EMBL/GenBank/DDBJ whole genome shotgun (WGS) entry which is preliminary data.</text>
</comment>